<accession>A0A8H6X2M5</accession>
<reference evidence="3" key="1">
    <citation type="submission" date="2020-05" db="EMBL/GenBank/DDBJ databases">
        <title>Mycena genomes resolve the evolution of fungal bioluminescence.</title>
        <authorList>
            <person name="Tsai I.J."/>
        </authorList>
    </citation>
    <scope>NUCLEOTIDE SEQUENCE</scope>
    <source>
        <strain evidence="3">160909Yilan</strain>
    </source>
</reference>
<comment type="caution">
    <text evidence="3">The sequence shown here is derived from an EMBL/GenBank/DDBJ whole genome shotgun (WGS) entry which is preliminary data.</text>
</comment>
<keyword evidence="1" id="KW-0812">Transmembrane</keyword>
<dbReference type="AlphaFoldDB" id="A0A8H6X2M5"/>
<gene>
    <name evidence="3" type="ORF">MSAN_02423500</name>
</gene>
<dbReference type="EMBL" id="JACAZH010000056">
    <property type="protein sequence ID" value="KAF7333288.1"/>
    <property type="molecule type" value="Genomic_DNA"/>
</dbReference>
<sequence>MDAEGERQVLLLLCCTFNKTCPGWATKEKDSAASPLHALTEDSSSKFWAVYIAEAERYDSALMESWKADMDGMLIFSGLFSASLTAFIIESYKNLVPDTGDMTVSLLSQISDQLSSQSNGSHFTVSPSPPFEVPTSALVCNGLWFVSLGLSLTCALLATLVEQFAREFMHTKLSESTLHRFGLHAIVDIIPLLLHLGLVLFFAGLAVFLVPINSLMAGIVTSVLVIFVTLYLMITVLPTISLDCPYRTPLSSIFWRCLQSAAMLFQLPSTASNLTDAVLAAAMQRRDIRDERAVLWTLEALRDNTELLPFVEATHEIIDGPTGLRAVDDHLFRLVLQTADAHTSLPRRILSLLWSAETLPLQDPLRERRQLAGLRALWALGIVTARITRAPAGEVYIGRTSLHALRIPQEYRLSLNAVISWVHLKSIQARFEDIRTMLSGRDLSVPREQRKLIQFLRTALPALDNDCQRAKIWSEVQSLLMPLTQLANSDPEHWGSGDDFEVARRVMEQQHDGHAINWAYHFAKIAVQLVSTALYEGVAPYRLQRTCKEIVSQVMSVPEHLLPIFSPSFVRGLPWVPASFQAFLGDPAQNDLDVIMRCALRLLPLLDHKTFVHFIHWYISNRAGDDNWQYALSECRLDILATAMMVDIGEKDTIDEPALRTIVKLCLWSKEFVSVLDCETILAVVARTPPNALGSASTAAKAILCARIFAVLASKIGPSRTDPQDEMRLIREIASHPLLNKQHGTDINQARPVSLEQTREQLLRQLSDCYATEFITFLSECTLPMLPPYEAEATLKHLRREWDPFLRNPKAVSVSTQRAFARAIFAAVECAHNDTHPHQASLHAIVQGLCEHLDPDGKLREGFTDPESVTVLAQAMDRVWSSEFFAHDHNPVLTSPVDRRPGRAFSVDAGSQNSPIIPVPAPWAHWHREAIVS</sequence>
<name>A0A8H6X2M5_9AGAR</name>
<proteinExistence type="predicted"/>
<keyword evidence="4" id="KW-1185">Reference proteome</keyword>
<dbReference type="OrthoDB" id="3235960at2759"/>
<evidence type="ECO:0000313" key="4">
    <source>
        <dbReference type="Proteomes" id="UP000623467"/>
    </source>
</evidence>
<evidence type="ECO:0000259" key="2">
    <source>
        <dbReference type="Pfam" id="PF20153"/>
    </source>
</evidence>
<protein>
    <recommendedName>
        <fullName evidence="2">DUF6535 domain-containing protein</fullName>
    </recommendedName>
</protein>
<feature type="domain" description="DUF6535" evidence="2">
    <location>
        <begin position="48"/>
        <end position="210"/>
    </location>
</feature>
<organism evidence="3 4">
    <name type="scientific">Mycena sanguinolenta</name>
    <dbReference type="NCBI Taxonomy" id="230812"/>
    <lineage>
        <taxon>Eukaryota</taxon>
        <taxon>Fungi</taxon>
        <taxon>Dikarya</taxon>
        <taxon>Basidiomycota</taxon>
        <taxon>Agaricomycotina</taxon>
        <taxon>Agaricomycetes</taxon>
        <taxon>Agaricomycetidae</taxon>
        <taxon>Agaricales</taxon>
        <taxon>Marasmiineae</taxon>
        <taxon>Mycenaceae</taxon>
        <taxon>Mycena</taxon>
    </lineage>
</organism>
<evidence type="ECO:0000313" key="3">
    <source>
        <dbReference type="EMBL" id="KAF7333288.1"/>
    </source>
</evidence>
<dbReference type="Proteomes" id="UP000623467">
    <property type="component" value="Unassembled WGS sequence"/>
</dbReference>
<feature type="transmembrane region" description="Helical" evidence="1">
    <location>
        <begin position="142"/>
        <end position="161"/>
    </location>
</feature>
<evidence type="ECO:0000256" key="1">
    <source>
        <dbReference type="SAM" id="Phobius"/>
    </source>
</evidence>
<keyword evidence="1" id="KW-1133">Transmembrane helix</keyword>
<feature type="transmembrane region" description="Helical" evidence="1">
    <location>
        <begin position="215"/>
        <end position="237"/>
    </location>
</feature>
<dbReference type="InterPro" id="IPR045338">
    <property type="entry name" value="DUF6535"/>
</dbReference>
<dbReference type="Pfam" id="PF20153">
    <property type="entry name" value="DUF6535"/>
    <property type="match status" value="1"/>
</dbReference>
<feature type="transmembrane region" description="Helical" evidence="1">
    <location>
        <begin position="181"/>
        <end position="209"/>
    </location>
</feature>
<keyword evidence="1" id="KW-0472">Membrane</keyword>